<dbReference type="Gene3D" id="3.30.70.270">
    <property type="match status" value="2"/>
</dbReference>
<keyword evidence="11" id="KW-0695">RNA-directed DNA polymerase</keyword>
<dbReference type="PROSITE" id="PS50013">
    <property type="entry name" value="CHROMO_2"/>
    <property type="match status" value="1"/>
</dbReference>
<keyword evidence="9" id="KW-0460">Magnesium</keyword>
<dbReference type="PANTHER" id="PTHR37984:SF5">
    <property type="entry name" value="PROTEIN NYNRIN-LIKE"/>
    <property type="match status" value="1"/>
</dbReference>
<keyword evidence="15" id="KW-0812">Transmembrane</keyword>
<dbReference type="SUPFAM" id="SSF56672">
    <property type="entry name" value="DNA/RNA polymerases"/>
    <property type="match status" value="1"/>
</dbReference>
<evidence type="ECO:0000313" key="20">
    <source>
        <dbReference type="Proteomes" id="UP000326396"/>
    </source>
</evidence>
<name>A0A5N6PXR2_9ASTR</name>
<dbReference type="InterPro" id="IPR043128">
    <property type="entry name" value="Rev_trsase/Diguanyl_cyclase"/>
</dbReference>
<dbReference type="InterPro" id="IPR000477">
    <property type="entry name" value="RT_dom"/>
</dbReference>
<evidence type="ECO:0000256" key="9">
    <source>
        <dbReference type="ARBA" id="ARBA00022842"/>
    </source>
</evidence>
<protein>
    <recommendedName>
        <fullName evidence="21">Integrase catalytic domain-containing protein</fullName>
    </recommendedName>
</protein>
<evidence type="ECO:0000256" key="3">
    <source>
        <dbReference type="ARBA" id="ARBA00022695"/>
    </source>
</evidence>
<evidence type="ECO:0000259" key="18">
    <source>
        <dbReference type="PROSITE" id="PS50994"/>
    </source>
</evidence>
<dbReference type="Pfam" id="PF00665">
    <property type="entry name" value="rve"/>
    <property type="match status" value="1"/>
</dbReference>
<dbReference type="GO" id="GO:0004519">
    <property type="term" value="F:endonuclease activity"/>
    <property type="evidence" value="ECO:0007669"/>
    <property type="project" value="UniProtKB-KW"/>
</dbReference>
<dbReference type="GO" id="GO:0003677">
    <property type="term" value="F:DNA binding"/>
    <property type="evidence" value="ECO:0007669"/>
    <property type="project" value="UniProtKB-KW"/>
</dbReference>
<keyword evidence="2" id="KW-0808">Transferase</keyword>
<dbReference type="InterPro" id="IPR016197">
    <property type="entry name" value="Chromo-like_dom_sf"/>
</dbReference>
<dbReference type="PROSITE" id="PS50994">
    <property type="entry name" value="INTEGRASE"/>
    <property type="match status" value="1"/>
</dbReference>
<dbReference type="GO" id="GO:0003964">
    <property type="term" value="F:RNA-directed DNA polymerase activity"/>
    <property type="evidence" value="ECO:0007669"/>
    <property type="project" value="UniProtKB-KW"/>
</dbReference>
<evidence type="ECO:0000256" key="11">
    <source>
        <dbReference type="ARBA" id="ARBA00022918"/>
    </source>
</evidence>
<evidence type="ECO:0000256" key="1">
    <source>
        <dbReference type="ARBA" id="ARBA00022670"/>
    </source>
</evidence>
<feature type="transmembrane region" description="Helical" evidence="15">
    <location>
        <begin position="12"/>
        <end position="34"/>
    </location>
</feature>
<dbReference type="SUPFAM" id="SSF53098">
    <property type="entry name" value="Ribonuclease H-like"/>
    <property type="match status" value="1"/>
</dbReference>
<feature type="domain" description="Chromo" evidence="16">
    <location>
        <begin position="691"/>
        <end position="739"/>
    </location>
</feature>
<keyword evidence="3" id="KW-0548">Nucleotidyltransferase</keyword>
<organism evidence="19 20">
    <name type="scientific">Mikania micrantha</name>
    <name type="common">bitter vine</name>
    <dbReference type="NCBI Taxonomy" id="192012"/>
    <lineage>
        <taxon>Eukaryota</taxon>
        <taxon>Viridiplantae</taxon>
        <taxon>Streptophyta</taxon>
        <taxon>Embryophyta</taxon>
        <taxon>Tracheophyta</taxon>
        <taxon>Spermatophyta</taxon>
        <taxon>Magnoliopsida</taxon>
        <taxon>eudicotyledons</taxon>
        <taxon>Gunneridae</taxon>
        <taxon>Pentapetalae</taxon>
        <taxon>asterids</taxon>
        <taxon>campanulids</taxon>
        <taxon>Asterales</taxon>
        <taxon>Asteraceae</taxon>
        <taxon>Asteroideae</taxon>
        <taxon>Heliantheae alliance</taxon>
        <taxon>Eupatorieae</taxon>
        <taxon>Mikania</taxon>
    </lineage>
</organism>
<dbReference type="InterPro" id="IPR043502">
    <property type="entry name" value="DNA/RNA_pol_sf"/>
</dbReference>
<evidence type="ECO:0008006" key="21">
    <source>
        <dbReference type="Google" id="ProtNLM"/>
    </source>
</evidence>
<evidence type="ECO:0000313" key="19">
    <source>
        <dbReference type="EMBL" id="KAD7476873.1"/>
    </source>
</evidence>
<dbReference type="GO" id="GO:0003887">
    <property type="term" value="F:DNA-directed DNA polymerase activity"/>
    <property type="evidence" value="ECO:0007669"/>
    <property type="project" value="UniProtKB-KW"/>
</dbReference>
<keyword evidence="14" id="KW-0233">DNA recombination</keyword>
<keyword evidence="6" id="KW-0064">Aspartyl protease</keyword>
<keyword evidence="5" id="KW-0479">Metal-binding</keyword>
<dbReference type="InterPro" id="IPR036397">
    <property type="entry name" value="RNaseH_sf"/>
</dbReference>
<keyword evidence="4" id="KW-0540">Nuclease</keyword>
<evidence type="ECO:0000256" key="4">
    <source>
        <dbReference type="ARBA" id="ARBA00022722"/>
    </source>
</evidence>
<dbReference type="Gene3D" id="3.10.10.10">
    <property type="entry name" value="HIV Type 1 Reverse Transcriptase, subunit A, domain 1"/>
    <property type="match status" value="1"/>
</dbReference>
<keyword evidence="10" id="KW-0229">DNA integration</keyword>
<evidence type="ECO:0000256" key="7">
    <source>
        <dbReference type="ARBA" id="ARBA00022759"/>
    </source>
</evidence>
<accession>A0A5N6PXR2</accession>
<proteinExistence type="predicted"/>
<dbReference type="InterPro" id="IPR050951">
    <property type="entry name" value="Retrovirus_Pol_polyprotein"/>
</dbReference>
<evidence type="ECO:0000256" key="14">
    <source>
        <dbReference type="ARBA" id="ARBA00023172"/>
    </source>
</evidence>
<dbReference type="Pfam" id="PF17921">
    <property type="entry name" value="Integrase_H2C2"/>
    <property type="match status" value="1"/>
</dbReference>
<dbReference type="Gene3D" id="3.30.420.10">
    <property type="entry name" value="Ribonuclease H-like superfamily/Ribonuclease H"/>
    <property type="match status" value="1"/>
</dbReference>
<reference evidence="19 20" key="1">
    <citation type="submission" date="2019-05" db="EMBL/GenBank/DDBJ databases">
        <title>Mikania micrantha, genome provides insights into the molecular mechanism of rapid growth.</title>
        <authorList>
            <person name="Liu B."/>
        </authorList>
    </citation>
    <scope>NUCLEOTIDE SEQUENCE [LARGE SCALE GENOMIC DNA]</scope>
    <source>
        <strain evidence="19">NLD-2019</strain>
        <tissue evidence="19">Leaf</tissue>
    </source>
</reference>
<sequence>MGGFRVVFIPHLVHQGYVGLLNLSILLFILLQILCTPNLSLDPKWGWGDHLGWDLYLLRTREALNKVTIPDKFPIPMVEELHGAQFFTKLDLKSGYNKIRMQVDSIEKTAFRTHEGRYEYLAMPFGPMNAPATFQALMNDILKPFLRKFVVIFFDDILVYSPNWLTHLQNLQAVFQLLLSNSFFLNRSKCSISQNSVQYSGHIITGQGVSMDPKADAVVKWPAPTTLKGLHGFLGLTGYYRKFIQHYGSIARPLTDLTKKNALGYKGLSDKNLAKSAYEREMMALVLAVQHWRPYLLGTRFIVCTDQKSLKFLLQQRITTPDQQNWVAKLLGYNFDIQYKTGHSNRAADALSRRDELSSCNTLCSGPIWLQGSQLIEELKADPILNNCAKTAKRGHSGYYRTYRRIAANLYWAGLTTTVKDYVRECETCQRCKTATTAPAGLLQPLSIPNVIWEELSMDFISRLPRSKGFTVILVMVDRLSKYAHFIPLKHPYTAKGVVDVFVKEIIRLHGIPKSIISDRDPLFVSTYWQEIFRSQGTTLQMSSAYHPETDGQTEVINRCLEAYLRCFAVDQPRNWSHWLPWAEFWKPPTVFQYSPGEFRVEAVAQELKDRDLALQFLKQHMAAAQNVMKNNADKKRREVQFLVGECVYVKLKQYRQQLAAKRIHQKLAPKFFGPFQIKERVGQIRAEDLVLPNKVLAVRQTKKNAESIEEWLIQWQGQSKDEATWKAATEITTQFPNISLEVKTLTEGEGSDRNTTAAQNCSEVLDLCCELCH</sequence>
<dbReference type="Pfam" id="PF00078">
    <property type="entry name" value="RVT_1"/>
    <property type="match status" value="1"/>
</dbReference>
<evidence type="ECO:0000259" key="17">
    <source>
        <dbReference type="PROSITE" id="PS50878"/>
    </source>
</evidence>
<dbReference type="InterPro" id="IPR041373">
    <property type="entry name" value="RT_RNaseH"/>
</dbReference>
<keyword evidence="12" id="KW-0239">DNA-directed DNA polymerase</keyword>
<comment type="caution">
    <text evidence="19">The sequence shown here is derived from an EMBL/GenBank/DDBJ whole genome shotgun (WGS) entry which is preliminary data.</text>
</comment>
<evidence type="ECO:0000256" key="13">
    <source>
        <dbReference type="ARBA" id="ARBA00023125"/>
    </source>
</evidence>
<dbReference type="Proteomes" id="UP000326396">
    <property type="component" value="Linkage Group LG1"/>
</dbReference>
<evidence type="ECO:0000256" key="5">
    <source>
        <dbReference type="ARBA" id="ARBA00022723"/>
    </source>
</evidence>
<keyword evidence="13" id="KW-0238">DNA-binding</keyword>
<dbReference type="Pfam" id="PF24626">
    <property type="entry name" value="SH3_Tf2-1"/>
    <property type="match status" value="1"/>
</dbReference>
<dbReference type="InterPro" id="IPR000953">
    <property type="entry name" value="Chromo/chromo_shadow_dom"/>
</dbReference>
<keyword evidence="20" id="KW-1185">Reference proteome</keyword>
<keyword evidence="1" id="KW-0645">Protease</keyword>
<dbReference type="InterPro" id="IPR056924">
    <property type="entry name" value="SH3_Tf2-1"/>
</dbReference>
<evidence type="ECO:0000256" key="10">
    <source>
        <dbReference type="ARBA" id="ARBA00022908"/>
    </source>
</evidence>
<dbReference type="CDD" id="cd09274">
    <property type="entry name" value="RNase_HI_RT_Ty3"/>
    <property type="match status" value="1"/>
</dbReference>
<dbReference type="InterPro" id="IPR041588">
    <property type="entry name" value="Integrase_H2C2"/>
</dbReference>
<feature type="domain" description="Integrase catalytic" evidence="18">
    <location>
        <begin position="445"/>
        <end position="566"/>
    </location>
</feature>
<dbReference type="InterPro" id="IPR012337">
    <property type="entry name" value="RNaseH-like_sf"/>
</dbReference>
<keyword evidence="15" id="KW-0472">Membrane</keyword>
<dbReference type="EMBL" id="SZYD01000001">
    <property type="protein sequence ID" value="KAD7476873.1"/>
    <property type="molecule type" value="Genomic_DNA"/>
</dbReference>
<gene>
    <name evidence="19" type="ORF">E3N88_00009</name>
</gene>
<dbReference type="PROSITE" id="PS50878">
    <property type="entry name" value="RT_POL"/>
    <property type="match status" value="1"/>
</dbReference>
<dbReference type="GO" id="GO:0015074">
    <property type="term" value="P:DNA integration"/>
    <property type="evidence" value="ECO:0007669"/>
    <property type="project" value="UniProtKB-KW"/>
</dbReference>
<dbReference type="OrthoDB" id="775972at2759"/>
<dbReference type="GO" id="GO:0004190">
    <property type="term" value="F:aspartic-type endopeptidase activity"/>
    <property type="evidence" value="ECO:0007669"/>
    <property type="project" value="UniProtKB-KW"/>
</dbReference>
<dbReference type="SUPFAM" id="SSF54160">
    <property type="entry name" value="Chromo domain-like"/>
    <property type="match status" value="1"/>
</dbReference>
<dbReference type="GO" id="GO:0046872">
    <property type="term" value="F:metal ion binding"/>
    <property type="evidence" value="ECO:0007669"/>
    <property type="project" value="UniProtKB-KW"/>
</dbReference>
<dbReference type="PANTHER" id="PTHR37984">
    <property type="entry name" value="PROTEIN CBG26694"/>
    <property type="match status" value="1"/>
</dbReference>
<keyword evidence="15" id="KW-1133">Transmembrane helix</keyword>
<dbReference type="Gene3D" id="1.10.340.70">
    <property type="match status" value="1"/>
</dbReference>
<dbReference type="GO" id="GO:0006508">
    <property type="term" value="P:proteolysis"/>
    <property type="evidence" value="ECO:0007669"/>
    <property type="project" value="UniProtKB-KW"/>
</dbReference>
<evidence type="ECO:0000256" key="2">
    <source>
        <dbReference type="ARBA" id="ARBA00022679"/>
    </source>
</evidence>
<evidence type="ECO:0000259" key="16">
    <source>
        <dbReference type="PROSITE" id="PS50013"/>
    </source>
</evidence>
<dbReference type="Pfam" id="PF17917">
    <property type="entry name" value="RT_RNaseH"/>
    <property type="match status" value="1"/>
</dbReference>
<keyword evidence="7" id="KW-0255">Endonuclease</keyword>
<dbReference type="GO" id="GO:0006310">
    <property type="term" value="P:DNA recombination"/>
    <property type="evidence" value="ECO:0007669"/>
    <property type="project" value="UniProtKB-KW"/>
</dbReference>
<evidence type="ECO:0000256" key="12">
    <source>
        <dbReference type="ARBA" id="ARBA00022932"/>
    </source>
</evidence>
<dbReference type="CDD" id="cd01647">
    <property type="entry name" value="RT_LTR"/>
    <property type="match status" value="1"/>
</dbReference>
<keyword evidence="8" id="KW-0378">Hydrolase</keyword>
<evidence type="ECO:0000256" key="6">
    <source>
        <dbReference type="ARBA" id="ARBA00022750"/>
    </source>
</evidence>
<dbReference type="Gene3D" id="2.40.50.40">
    <property type="match status" value="1"/>
</dbReference>
<dbReference type="InterPro" id="IPR001584">
    <property type="entry name" value="Integrase_cat-core"/>
</dbReference>
<evidence type="ECO:0000256" key="15">
    <source>
        <dbReference type="SAM" id="Phobius"/>
    </source>
</evidence>
<evidence type="ECO:0000256" key="8">
    <source>
        <dbReference type="ARBA" id="ARBA00022801"/>
    </source>
</evidence>
<dbReference type="AlphaFoldDB" id="A0A5N6PXR2"/>
<feature type="domain" description="Reverse transcriptase" evidence="17">
    <location>
        <begin position="1"/>
        <end position="204"/>
    </location>
</feature>